<comment type="caution">
    <text evidence="8">The sequence shown here is derived from an EMBL/GenBank/DDBJ whole genome shotgun (WGS) entry which is preliminary data.</text>
</comment>
<evidence type="ECO:0000313" key="8">
    <source>
        <dbReference type="EMBL" id="NYE08363.1"/>
    </source>
</evidence>
<feature type="transmembrane region" description="Helical" evidence="6">
    <location>
        <begin position="388"/>
        <end position="409"/>
    </location>
</feature>
<evidence type="ECO:0000256" key="4">
    <source>
        <dbReference type="ARBA" id="ARBA00022989"/>
    </source>
</evidence>
<evidence type="ECO:0000259" key="7">
    <source>
        <dbReference type="PROSITE" id="PS50850"/>
    </source>
</evidence>
<dbReference type="GO" id="GO:0061513">
    <property type="term" value="F:glucose 6-phosphate:phosphate antiporter activity"/>
    <property type="evidence" value="ECO:0007669"/>
    <property type="project" value="TreeGrafter"/>
</dbReference>
<feature type="domain" description="Major facilitator superfamily (MFS) profile" evidence="7">
    <location>
        <begin position="12"/>
        <end position="414"/>
    </location>
</feature>
<accession>A0A852THT7</accession>
<protein>
    <submittedName>
        <fullName evidence="8">Sugar phosphate permease</fullName>
    </submittedName>
</protein>
<dbReference type="PANTHER" id="PTHR43826:SF3">
    <property type="entry name" value="GLUCOSE-6-PHOSPHATE EXCHANGER SLC37A4"/>
    <property type="match status" value="1"/>
</dbReference>
<feature type="transmembrane region" description="Helical" evidence="6">
    <location>
        <begin position="292"/>
        <end position="309"/>
    </location>
</feature>
<dbReference type="Pfam" id="PF07690">
    <property type="entry name" value="MFS_1"/>
    <property type="match status" value="1"/>
</dbReference>
<gene>
    <name evidence="8" type="ORF">F4694_005207</name>
</gene>
<evidence type="ECO:0000313" key="9">
    <source>
        <dbReference type="Proteomes" id="UP000548423"/>
    </source>
</evidence>
<feature type="transmembrane region" description="Helical" evidence="6">
    <location>
        <begin position="264"/>
        <end position="285"/>
    </location>
</feature>
<dbReference type="SUPFAM" id="SSF103473">
    <property type="entry name" value="MFS general substrate transporter"/>
    <property type="match status" value="1"/>
</dbReference>
<sequence>MDKQNSKFRWIVFASVLFTYFLMASQRTAPGLITDEVMRDFNVTASTIGLLTSMQFFVYTSLQVPMGILADRYGPNFFLIIGAILTGLGTIIYSLGTHESVLFLARTITGIGDATIWVNMVLILGQWFKVKEFVRLIGIAGMTGSLGFLLATVPFSLLIDLLGWRAAFLLAGILLCLCGIILYFVLIKKPKQIFINEYVSIKREVQRERTLVLIRRIFSNRQAWALFLCHFGIVGAYVGFIGSWAVPYGMNMYGMTRSDASQLIMIGLIGALLGAPLSSWISSVLNTIKRPYVVIHLIILLCWATFLLFKGNPPLSILIILFFIIGFGYGASALTFAVVRQSFPLKESGIVSGFANTGGFLSAVLLPSIFGVVLDQFQTASSSAGNGYFYGFITPVIFSLLGLIGVSWIKEKRKETDQSSER</sequence>
<reference evidence="9" key="1">
    <citation type="submission" date="2020-07" db="EMBL/GenBank/DDBJ databases">
        <authorList>
            <person name="Partida-Martinez L."/>
            <person name="Huntemann M."/>
            <person name="Clum A."/>
            <person name="Wang J."/>
            <person name="Palaniappan K."/>
            <person name="Ritter S."/>
            <person name="Chen I.-M."/>
            <person name="Stamatis D."/>
            <person name="Reddy T."/>
            <person name="O'Malley R."/>
            <person name="Daum C."/>
            <person name="Shapiro N."/>
            <person name="Ivanova N."/>
            <person name="Kyrpides N."/>
            <person name="Woyke T."/>
        </authorList>
    </citation>
    <scope>NUCLEOTIDE SEQUENCE [LARGE SCALE GENOMIC DNA]</scope>
    <source>
        <strain evidence="9">AT2.8</strain>
    </source>
</reference>
<dbReference type="GO" id="GO:0035435">
    <property type="term" value="P:phosphate ion transmembrane transport"/>
    <property type="evidence" value="ECO:0007669"/>
    <property type="project" value="TreeGrafter"/>
</dbReference>
<dbReference type="AlphaFoldDB" id="A0A852THT7"/>
<feature type="transmembrane region" description="Helical" evidence="6">
    <location>
        <begin position="101"/>
        <end position="124"/>
    </location>
</feature>
<dbReference type="InterPro" id="IPR011701">
    <property type="entry name" value="MFS"/>
</dbReference>
<feature type="transmembrane region" description="Helical" evidence="6">
    <location>
        <begin position="74"/>
        <end position="95"/>
    </location>
</feature>
<feature type="transmembrane region" description="Helical" evidence="6">
    <location>
        <begin position="223"/>
        <end position="244"/>
    </location>
</feature>
<feature type="transmembrane region" description="Helical" evidence="6">
    <location>
        <begin position="41"/>
        <end position="62"/>
    </location>
</feature>
<keyword evidence="2" id="KW-0813">Transport</keyword>
<proteinExistence type="predicted"/>
<dbReference type="InterPro" id="IPR020846">
    <property type="entry name" value="MFS_dom"/>
</dbReference>
<dbReference type="Proteomes" id="UP000548423">
    <property type="component" value="Unassembled WGS sequence"/>
</dbReference>
<dbReference type="PANTHER" id="PTHR43826">
    <property type="entry name" value="GLUCOSE-6-PHOSPHATE EXCHANGER SLC37A4"/>
    <property type="match status" value="1"/>
</dbReference>
<evidence type="ECO:0000256" key="6">
    <source>
        <dbReference type="SAM" id="Phobius"/>
    </source>
</evidence>
<feature type="transmembrane region" description="Helical" evidence="6">
    <location>
        <begin position="136"/>
        <end position="159"/>
    </location>
</feature>
<dbReference type="InterPro" id="IPR000849">
    <property type="entry name" value="Sugar_P_transporter"/>
</dbReference>
<evidence type="ECO:0000256" key="2">
    <source>
        <dbReference type="ARBA" id="ARBA00022448"/>
    </source>
</evidence>
<keyword evidence="5 6" id="KW-0472">Membrane</keyword>
<keyword evidence="4 6" id="KW-1133">Transmembrane helix</keyword>
<evidence type="ECO:0000256" key="5">
    <source>
        <dbReference type="ARBA" id="ARBA00023136"/>
    </source>
</evidence>
<dbReference type="InterPro" id="IPR051337">
    <property type="entry name" value="OPA_Antiporter"/>
</dbReference>
<feature type="transmembrane region" description="Helical" evidence="6">
    <location>
        <begin position="315"/>
        <end position="339"/>
    </location>
</feature>
<dbReference type="InterPro" id="IPR036259">
    <property type="entry name" value="MFS_trans_sf"/>
</dbReference>
<dbReference type="PIRSF" id="PIRSF002808">
    <property type="entry name" value="Hexose_phosphate_transp"/>
    <property type="match status" value="1"/>
</dbReference>
<name>A0A852THT7_9BACI</name>
<dbReference type="PROSITE" id="PS50850">
    <property type="entry name" value="MFS"/>
    <property type="match status" value="1"/>
</dbReference>
<dbReference type="GO" id="GO:0005886">
    <property type="term" value="C:plasma membrane"/>
    <property type="evidence" value="ECO:0007669"/>
    <property type="project" value="UniProtKB-SubCell"/>
</dbReference>
<feature type="transmembrane region" description="Helical" evidence="6">
    <location>
        <begin position="351"/>
        <end position="373"/>
    </location>
</feature>
<keyword evidence="3 6" id="KW-0812">Transmembrane</keyword>
<reference evidence="9" key="2">
    <citation type="submission" date="2020-08" db="EMBL/GenBank/DDBJ databases">
        <title>The Agave Microbiome: Exploring the role of microbial communities in plant adaptations to desert environments.</title>
        <authorList>
            <person name="Partida-Martinez L.P."/>
        </authorList>
    </citation>
    <scope>NUCLEOTIDE SEQUENCE [LARGE SCALE GENOMIC DNA]</scope>
    <source>
        <strain evidence="9">AT2.8</strain>
    </source>
</reference>
<dbReference type="EMBL" id="JACCBX010000013">
    <property type="protein sequence ID" value="NYE08363.1"/>
    <property type="molecule type" value="Genomic_DNA"/>
</dbReference>
<comment type="subcellular location">
    <subcellularLocation>
        <location evidence="1">Cell membrane</location>
        <topology evidence="1">Multi-pass membrane protein</topology>
    </subcellularLocation>
</comment>
<organism evidence="8 9">
    <name type="scientific">Neobacillus niacini</name>
    <dbReference type="NCBI Taxonomy" id="86668"/>
    <lineage>
        <taxon>Bacteria</taxon>
        <taxon>Bacillati</taxon>
        <taxon>Bacillota</taxon>
        <taxon>Bacilli</taxon>
        <taxon>Bacillales</taxon>
        <taxon>Bacillaceae</taxon>
        <taxon>Neobacillus</taxon>
    </lineage>
</organism>
<feature type="transmembrane region" description="Helical" evidence="6">
    <location>
        <begin position="165"/>
        <end position="186"/>
    </location>
</feature>
<dbReference type="Gene3D" id="1.20.1250.20">
    <property type="entry name" value="MFS general substrate transporter like domains"/>
    <property type="match status" value="2"/>
</dbReference>
<evidence type="ECO:0000256" key="3">
    <source>
        <dbReference type="ARBA" id="ARBA00022692"/>
    </source>
</evidence>
<evidence type="ECO:0000256" key="1">
    <source>
        <dbReference type="ARBA" id="ARBA00004651"/>
    </source>
</evidence>